<dbReference type="Gene3D" id="3.30.43.10">
    <property type="entry name" value="Uridine Diphospho-n-acetylenolpyruvylglucosamine Reductase, domain 2"/>
    <property type="match status" value="1"/>
</dbReference>
<protein>
    <submittedName>
        <fullName evidence="7">FAD binding domain-containing protein</fullName>
    </submittedName>
</protein>
<comment type="cofactor">
    <cofactor evidence="1">
        <name>FAD</name>
        <dbReference type="ChEBI" id="CHEBI:57692"/>
    </cofactor>
</comment>
<dbReference type="PANTHER" id="PTHR42973">
    <property type="entry name" value="BINDING OXIDOREDUCTASE, PUTATIVE (AFU_ORTHOLOGUE AFUA_1G17690)-RELATED"/>
    <property type="match status" value="1"/>
</dbReference>
<evidence type="ECO:0000256" key="2">
    <source>
        <dbReference type="ARBA" id="ARBA00005466"/>
    </source>
</evidence>
<reference evidence="7 8" key="1">
    <citation type="submission" date="2016-10" db="EMBL/GenBank/DDBJ databases">
        <authorList>
            <person name="de Groot N.N."/>
        </authorList>
    </citation>
    <scope>NUCLEOTIDE SEQUENCE [LARGE SCALE GENOMIC DNA]</scope>
    <source>
        <strain evidence="7 8">DSM 43067</strain>
    </source>
</reference>
<keyword evidence="4" id="KW-0274">FAD</keyword>
<sequence length="435" mass="45986">MISKLHDLRTVVRGRVLLPGDDGFDQARRPWNLAVDQAVPAVVEAADAADVAAVVRFARDRGTAVSVQPNGHGATTNLDGAVLLRTHRLDSLQIDPVARRARVGAGVSSGGLQAAVAPHGLTGLPGSSPVVSVTGVALGGGLSWFGRTHGWVADSVTAFDIVDAEGRQRRITADTDPDLFWAMRGGGGSFAIVTALELTLHRAPHLYGGRMLWPIDHAPDVMDAYRRLTATAPDDLTLWLDLLHFPGSDPMIAVDAAFLGQAAAACDLLSPLDRLPRPVADSRRPMTVAELGTITAEPTDPGAGSSRAELLTGLDDTAAEILLADPIAPLLNVQIRHLGGAFTHPSDSPHGPLTEPYALYMFGVPADSPTAEAITAKQRSLADALQLSGRKPFTFLSPGETPADAFTPAALLRLRDLERRHNPHNTFRANFPISG</sequence>
<dbReference type="EMBL" id="FOVH01000003">
    <property type="protein sequence ID" value="SFN78593.1"/>
    <property type="molecule type" value="Genomic_DNA"/>
</dbReference>
<dbReference type="STRING" id="1993.SAMN04489713_10337"/>
<dbReference type="GO" id="GO:0016491">
    <property type="term" value="F:oxidoreductase activity"/>
    <property type="evidence" value="ECO:0007669"/>
    <property type="project" value="UniProtKB-KW"/>
</dbReference>
<evidence type="ECO:0000256" key="4">
    <source>
        <dbReference type="ARBA" id="ARBA00022827"/>
    </source>
</evidence>
<evidence type="ECO:0000313" key="8">
    <source>
        <dbReference type="Proteomes" id="UP000183413"/>
    </source>
</evidence>
<accession>A0A1I5BV78</accession>
<keyword evidence="5" id="KW-0560">Oxidoreductase</keyword>
<dbReference type="InParanoid" id="A0A1I5BV78"/>
<dbReference type="InterPro" id="IPR016166">
    <property type="entry name" value="FAD-bd_PCMH"/>
</dbReference>
<organism evidence="7 8">
    <name type="scientific">Actinomadura madurae</name>
    <dbReference type="NCBI Taxonomy" id="1993"/>
    <lineage>
        <taxon>Bacteria</taxon>
        <taxon>Bacillati</taxon>
        <taxon>Actinomycetota</taxon>
        <taxon>Actinomycetes</taxon>
        <taxon>Streptosporangiales</taxon>
        <taxon>Thermomonosporaceae</taxon>
        <taxon>Actinomadura</taxon>
    </lineage>
</organism>
<evidence type="ECO:0000256" key="3">
    <source>
        <dbReference type="ARBA" id="ARBA00022630"/>
    </source>
</evidence>
<evidence type="ECO:0000256" key="1">
    <source>
        <dbReference type="ARBA" id="ARBA00001974"/>
    </source>
</evidence>
<dbReference type="Proteomes" id="UP000183413">
    <property type="component" value="Unassembled WGS sequence"/>
</dbReference>
<dbReference type="eggNOG" id="COG0277">
    <property type="taxonomic scope" value="Bacteria"/>
</dbReference>
<name>A0A1I5BV78_9ACTN</name>
<dbReference type="InterPro" id="IPR050416">
    <property type="entry name" value="FAD-linked_Oxidoreductase"/>
</dbReference>
<dbReference type="Pfam" id="PF01565">
    <property type="entry name" value="FAD_binding_4"/>
    <property type="match status" value="1"/>
</dbReference>
<keyword evidence="8" id="KW-1185">Reference proteome</keyword>
<dbReference type="InterPro" id="IPR016167">
    <property type="entry name" value="FAD-bd_PCMH_sub1"/>
</dbReference>
<dbReference type="PANTHER" id="PTHR42973:SF39">
    <property type="entry name" value="FAD-BINDING PCMH-TYPE DOMAIN-CONTAINING PROTEIN"/>
    <property type="match status" value="1"/>
</dbReference>
<feature type="domain" description="FAD-binding PCMH-type" evidence="6">
    <location>
        <begin position="35"/>
        <end position="203"/>
    </location>
</feature>
<dbReference type="PROSITE" id="PS51387">
    <property type="entry name" value="FAD_PCMH"/>
    <property type="match status" value="1"/>
</dbReference>
<proteinExistence type="inferred from homology"/>
<dbReference type="AlphaFoldDB" id="A0A1I5BV78"/>
<dbReference type="RefSeq" id="WP_337959905.1">
    <property type="nucleotide sequence ID" value="NZ_FOVH01000003.1"/>
</dbReference>
<dbReference type="SUPFAM" id="SSF56176">
    <property type="entry name" value="FAD-binding/transporter-associated domain-like"/>
    <property type="match status" value="1"/>
</dbReference>
<dbReference type="InterPro" id="IPR016169">
    <property type="entry name" value="FAD-bd_PCMH_sub2"/>
</dbReference>
<dbReference type="Gene3D" id="3.40.462.20">
    <property type="match status" value="1"/>
</dbReference>
<gene>
    <name evidence="7" type="ORF">SAMN04489713_10337</name>
</gene>
<evidence type="ECO:0000256" key="5">
    <source>
        <dbReference type="ARBA" id="ARBA00023002"/>
    </source>
</evidence>
<dbReference type="Gene3D" id="3.30.465.10">
    <property type="match status" value="1"/>
</dbReference>
<comment type="similarity">
    <text evidence="2">Belongs to the oxygen-dependent FAD-linked oxidoreductase family.</text>
</comment>
<evidence type="ECO:0000259" key="6">
    <source>
        <dbReference type="PROSITE" id="PS51387"/>
    </source>
</evidence>
<dbReference type="GO" id="GO:0071949">
    <property type="term" value="F:FAD binding"/>
    <property type="evidence" value="ECO:0007669"/>
    <property type="project" value="InterPro"/>
</dbReference>
<keyword evidence="3" id="KW-0285">Flavoprotein</keyword>
<evidence type="ECO:0000313" key="7">
    <source>
        <dbReference type="EMBL" id="SFN78593.1"/>
    </source>
</evidence>
<dbReference type="InterPro" id="IPR036318">
    <property type="entry name" value="FAD-bd_PCMH-like_sf"/>
</dbReference>
<dbReference type="InterPro" id="IPR006094">
    <property type="entry name" value="Oxid_FAD_bind_N"/>
</dbReference>